<dbReference type="SUPFAM" id="SSF48452">
    <property type="entry name" value="TPR-like"/>
    <property type="match status" value="1"/>
</dbReference>
<gene>
    <name evidence="4" type="ORF">CULCOIPH005_15800</name>
</gene>
<keyword evidence="3" id="KW-0472">Membrane</keyword>
<name>A0ABD0BLC7_CORUL</name>
<keyword evidence="3" id="KW-0812">Transmembrane</keyword>
<proteinExistence type="predicted"/>
<evidence type="ECO:0000313" key="5">
    <source>
        <dbReference type="Proteomes" id="UP001205910"/>
    </source>
</evidence>
<evidence type="ECO:0000256" key="3">
    <source>
        <dbReference type="SAM" id="Phobius"/>
    </source>
</evidence>
<dbReference type="AlphaFoldDB" id="A0ABD0BLC7"/>
<dbReference type="Proteomes" id="UP001205910">
    <property type="component" value="Unassembled WGS sequence"/>
</dbReference>
<reference evidence="4 5" key="1">
    <citation type="submission" date="2021-11" db="EMBL/GenBank/DDBJ databases">
        <title>Whole genome sequences of diphtheriae toxin producing Corynebacterium ulcerans isolates from cats in Osaka, Japan.</title>
        <authorList>
            <person name="Umeda K."/>
            <person name="Hirai Y."/>
        </authorList>
    </citation>
    <scope>NUCLEOTIDE SEQUENCE [LARGE SCALE GENOMIC DNA]</scope>
    <source>
        <strain evidence="4 5">12109B-1</strain>
    </source>
</reference>
<comment type="caution">
    <text evidence="4">The sequence shown here is derived from an EMBL/GenBank/DDBJ whole genome shotgun (WGS) entry which is preliminary data.</text>
</comment>
<dbReference type="InterPro" id="IPR019734">
    <property type="entry name" value="TPR_rpt"/>
</dbReference>
<feature type="transmembrane region" description="Helical" evidence="3">
    <location>
        <begin position="88"/>
        <end position="108"/>
    </location>
</feature>
<protein>
    <recommendedName>
        <fullName evidence="6">Tetratricopeptide repeat protein</fullName>
    </recommendedName>
</protein>
<dbReference type="SMART" id="SM00028">
    <property type="entry name" value="TPR"/>
    <property type="match status" value="2"/>
</dbReference>
<keyword evidence="3" id="KW-1133">Transmembrane helix</keyword>
<evidence type="ECO:0000313" key="4">
    <source>
        <dbReference type="EMBL" id="GJJ43391.1"/>
    </source>
</evidence>
<evidence type="ECO:0008006" key="6">
    <source>
        <dbReference type="Google" id="ProtNLM"/>
    </source>
</evidence>
<organism evidence="4 5">
    <name type="scientific">Corynebacterium ulcerans</name>
    <dbReference type="NCBI Taxonomy" id="65058"/>
    <lineage>
        <taxon>Bacteria</taxon>
        <taxon>Bacillati</taxon>
        <taxon>Actinomycetota</taxon>
        <taxon>Actinomycetes</taxon>
        <taxon>Mycobacteriales</taxon>
        <taxon>Corynebacteriaceae</taxon>
        <taxon>Corynebacterium</taxon>
    </lineage>
</organism>
<dbReference type="EMBL" id="BQFK01000004">
    <property type="protein sequence ID" value="GJJ43391.1"/>
    <property type="molecule type" value="Genomic_DNA"/>
</dbReference>
<feature type="region of interest" description="Disordered" evidence="2">
    <location>
        <begin position="223"/>
        <end position="242"/>
    </location>
</feature>
<feature type="repeat" description="TPR" evidence="1">
    <location>
        <begin position="149"/>
        <end position="182"/>
    </location>
</feature>
<evidence type="ECO:0000256" key="1">
    <source>
        <dbReference type="PROSITE-ProRule" id="PRU00339"/>
    </source>
</evidence>
<dbReference type="RefSeq" id="WP_014836828.1">
    <property type="nucleotide sequence ID" value="NZ_AP019662.1"/>
</dbReference>
<accession>A0ABD0BLC7</accession>
<evidence type="ECO:0000256" key="2">
    <source>
        <dbReference type="SAM" id="MobiDB-lite"/>
    </source>
</evidence>
<dbReference type="InterPro" id="IPR011990">
    <property type="entry name" value="TPR-like_helical_dom_sf"/>
</dbReference>
<dbReference type="Gene3D" id="1.25.40.10">
    <property type="entry name" value="Tetratricopeptide repeat domain"/>
    <property type="match status" value="1"/>
</dbReference>
<sequence>MDTDVKREELILDFLETAPAEVSAWAEARAEAIRDGRDRYVGLVEIKSDQPDPELATAELGENSDLFISTPLNRVQRQEPKTKHVSKTLLLVLVTVLIAAAGVGIYTWGKPEPASDPHGGMSMGGEDPVAIQARMRELQEVTEKEPKNIDAHLEYGLLLFNFGDFEAAETQWNKVIELDPNNVQAWYNIGFCAVAKEPIDEAKAHRAWSKVIEIDPGSPLAKTAQNHMGAVKPTTEAPPKQK</sequence>
<dbReference type="PROSITE" id="PS50005">
    <property type="entry name" value="TPR"/>
    <property type="match status" value="1"/>
</dbReference>
<dbReference type="Pfam" id="PF13414">
    <property type="entry name" value="TPR_11"/>
    <property type="match status" value="1"/>
</dbReference>
<keyword evidence="1" id="KW-0802">TPR repeat</keyword>